<dbReference type="AlphaFoldDB" id="A0A673UEI7"/>
<feature type="compositionally biased region" description="Low complexity" evidence="8">
    <location>
        <begin position="169"/>
        <end position="181"/>
    </location>
</feature>
<protein>
    <recommendedName>
        <fullName evidence="9">Corticotropin-releasing factor domain-containing protein</fullName>
    </recommendedName>
</protein>
<dbReference type="GO" id="GO:0051431">
    <property type="term" value="F:corticotropin-releasing hormone receptor 2 binding"/>
    <property type="evidence" value="ECO:0007669"/>
    <property type="project" value="InterPro"/>
</dbReference>
<dbReference type="GO" id="GO:0031669">
    <property type="term" value="P:cellular response to nutrient levels"/>
    <property type="evidence" value="ECO:0007669"/>
    <property type="project" value="TreeGrafter"/>
</dbReference>
<comment type="subcellular location">
    <subcellularLocation>
        <location evidence="1">Secreted</location>
    </subcellularLocation>
</comment>
<dbReference type="PANTHER" id="PTHR17575">
    <property type="entry name" value="UROCORTIN-2 AND 3"/>
    <property type="match status" value="1"/>
</dbReference>
<organism evidence="10 11">
    <name type="scientific">Suricata suricatta</name>
    <name type="common">Meerkat</name>
    <dbReference type="NCBI Taxonomy" id="37032"/>
    <lineage>
        <taxon>Eukaryota</taxon>
        <taxon>Metazoa</taxon>
        <taxon>Chordata</taxon>
        <taxon>Craniata</taxon>
        <taxon>Vertebrata</taxon>
        <taxon>Euteleostomi</taxon>
        <taxon>Mammalia</taxon>
        <taxon>Eutheria</taxon>
        <taxon>Laurasiatheria</taxon>
        <taxon>Carnivora</taxon>
        <taxon>Feliformia</taxon>
        <taxon>Herpestidae</taxon>
        <taxon>Suricata</taxon>
    </lineage>
</organism>
<evidence type="ECO:0000256" key="3">
    <source>
        <dbReference type="ARBA" id="ARBA00011328"/>
    </source>
</evidence>
<reference evidence="10 11" key="1">
    <citation type="submission" date="2019-05" db="EMBL/GenBank/DDBJ databases">
        <title>A Chromosome-scale Meerkat (S. suricatta) Genome Assembly.</title>
        <authorList>
            <person name="Dudchenko O."/>
            <person name="Lieberman Aiden E."/>
            <person name="Tung J."/>
            <person name="Barreiro L.B."/>
            <person name="Clutton-Brock T.H."/>
        </authorList>
    </citation>
    <scope>NUCLEOTIDE SEQUENCE [LARGE SCALE GENOMIC DNA]</scope>
</reference>
<dbReference type="InterPro" id="IPR024270">
    <property type="entry name" value="Urocortin_II/III"/>
</dbReference>
<dbReference type="GO" id="GO:0007586">
    <property type="term" value="P:digestion"/>
    <property type="evidence" value="ECO:0007669"/>
    <property type="project" value="InterPro"/>
</dbReference>
<comment type="subunit">
    <text evidence="3">Binds with high affinity to CRF receptors 2-alpha and 2-beta.</text>
</comment>
<evidence type="ECO:0000256" key="6">
    <source>
        <dbReference type="ARBA" id="ARBA00022729"/>
    </source>
</evidence>
<dbReference type="Proteomes" id="UP000472268">
    <property type="component" value="Chromosome 12"/>
</dbReference>
<proteinExistence type="inferred from homology"/>
<dbReference type="GO" id="GO:0005179">
    <property type="term" value="F:hormone activity"/>
    <property type="evidence" value="ECO:0007669"/>
    <property type="project" value="UniProtKB-KW"/>
</dbReference>
<comment type="function">
    <text evidence="7">Suppresses food intake, delays gastric emptying and decreases heat-induced edema. Might represent an endogenous ligand for maintaining homeostasis after stress.</text>
</comment>
<dbReference type="InterPro" id="IPR000187">
    <property type="entry name" value="CRF"/>
</dbReference>
<dbReference type="GO" id="GO:0009755">
    <property type="term" value="P:hormone-mediated signaling pathway"/>
    <property type="evidence" value="ECO:0007669"/>
    <property type="project" value="TreeGrafter"/>
</dbReference>
<evidence type="ECO:0000256" key="7">
    <source>
        <dbReference type="ARBA" id="ARBA00025160"/>
    </source>
</evidence>
<dbReference type="Pfam" id="PF00473">
    <property type="entry name" value="CRF"/>
    <property type="match status" value="1"/>
</dbReference>
<accession>A0A673UEI7</accession>
<dbReference type="Ensembl" id="ENSSSUT00005022735.1">
    <property type="protein sequence ID" value="ENSSSUP00005019876.1"/>
    <property type="gene ID" value="ENSSSUG00005012902.1"/>
</dbReference>
<reference evidence="10" key="2">
    <citation type="submission" date="2025-08" db="UniProtKB">
        <authorList>
            <consortium name="Ensembl"/>
        </authorList>
    </citation>
    <scope>IDENTIFICATION</scope>
</reference>
<evidence type="ECO:0000256" key="4">
    <source>
        <dbReference type="ARBA" id="ARBA00022525"/>
    </source>
</evidence>
<keyword evidence="11" id="KW-1185">Reference proteome</keyword>
<dbReference type="GO" id="GO:0005615">
    <property type="term" value="C:extracellular space"/>
    <property type="evidence" value="ECO:0007669"/>
    <property type="project" value="InterPro"/>
</dbReference>
<dbReference type="GO" id="GO:0007189">
    <property type="term" value="P:adenylate cyclase-activating G protein-coupled receptor signaling pathway"/>
    <property type="evidence" value="ECO:0007669"/>
    <property type="project" value="TreeGrafter"/>
</dbReference>
<keyword evidence="6" id="KW-0732">Signal</keyword>
<evidence type="ECO:0000313" key="10">
    <source>
        <dbReference type="Ensembl" id="ENSSSUP00005019876.1"/>
    </source>
</evidence>
<evidence type="ECO:0000256" key="2">
    <source>
        <dbReference type="ARBA" id="ARBA00009287"/>
    </source>
</evidence>
<evidence type="ECO:0000313" key="11">
    <source>
        <dbReference type="Proteomes" id="UP000472268"/>
    </source>
</evidence>
<evidence type="ECO:0000259" key="9">
    <source>
        <dbReference type="Pfam" id="PF00473"/>
    </source>
</evidence>
<comment type="similarity">
    <text evidence="2">Belongs to the sauvagine/corticotropin-releasing factor/urotensin I family.</text>
</comment>
<dbReference type="PANTHER" id="PTHR17575:SF0">
    <property type="entry name" value="UROCORTIN-2"/>
    <property type="match status" value="1"/>
</dbReference>
<name>A0A673UEI7_SURSU</name>
<feature type="domain" description="Corticotropin-releasing factor" evidence="9">
    <location>
        <begin position="197"/>
        <end position="233"/>
    </location>
</feature>
<reference evidence="10" key="3">
    <citation type="submission" date="2025-09" db="UniProtKB">
        <authorList>
            <consortium name="Ensembl"/>
        </authorList>
    </citation>
    <scope>IDENTIFICATION</scope>
</reference>
<feature type="region of interest" description="Disordered" evidence="8">
    <location>
        <begin position="160"/>
        <end position="196"/>
    </location>
</feature>
<evidence type="ECO:0000256" key="8">
    <source>
        <dbReference type="SAM" id="MobiDB-lite"/>
    </source>
</evidence>
<keyword evidence="5" id="KW-0372">Hormone</keyword>
<keyword evidence="4" id="KW-0964">Secreted</keyword>
<evidence type="ECO:0000256" key="5">
    <source>
        <dbReference type="ARBA" id="ARBA00022702"/>
    </source>
</evidence>
<evidence type="ECO:0000256" key="1">
    <source>
        <dbReference type="ARBA" id="ARBA00004613"/>
    </source>
</evidence>
<sequence>MLQTLPAPSSTLCLCSGSLMQRRKARGPRRTMNMNTPNIPWRNTRTLKFLGMVKTPARFRWMRAPALLTPCAGTIGLWQVAQRPVTPLSMVAVEEMPIVLGPVRPVSAAACPAWSRTREQPDHMMTRWALLVLMVLTSGRALLGPTTPIPAFQLVSQNPPQATSCPVASESPSPSTTGPSTAWGHPSPGPRPGPRITLSLDVPIGLLRILLEQARARAVREQATANARILTHVGRR</sequence>